<keyword evidence="2" id="KW-1185">Reference proteome</keyword>
<evidence type="ECO:0000313" key="1">
    <source>
        <dbReference type="EMBL" id="TGE39343.1"/>
    </source>
</evidence>
<organism evidence="1 2">
    <name type="scientific">Desulfosporosinus fructosivorans</name>
    <dbReference type="NCBI Taxonomy" id="2018669"/>
    <lineage>
        <taxon>Bacteria</taxon>
        <taxon>Bacillati</taxon>
        <taxon>Bacillota</taxon>
        <taxon>Clostridia</taxon>
        <taxon>Eubacteriales</taxon>
        <taxon>Desulfitobacteriaceae</taxon>
        <taxon>Desulfosporosinus</taxon>
    </lineage>
</organism>
<sequence length="144" mass="16182">MLWYLRYAFYGVRWKTIKVSGDFRHGYTKGKLCAKGYCLSRLCVSSSEASISIMAKSEGFGTLAENKLDKAYELITGKLLELNQRYSSNLSRGHGAKLVVIDPLFTPTARISDRNLQIRPSTDGLLALAIIQARPSIRFYPEKV</sequence>
<reference evidence="1 2" key="1">
    <citation type="submission" date="2019-03" db="EMBL/GenBank/DDBJ databases">
        <title>Draft Genome Sequence of Desulfosporosinus fructosivorans Strain 63.6F, Isolated from Marine Sediment in the Baltic Sea.</title>
        <authorList>
            <person name="Hausmann B."/>
            <person name="Vandieken V."/>
            <person name="Pjevac P."/>
            <person name="Schreck K."/>
            <person name="Herbold C.W."/>
            <person name="Loy A."/>
        </authorList>
    </citation>
    <scope>NUCLEOTIDE SEQUENCE [LARGE SCALE GENOMIC DNA]</scope>
    <source>
        <strain evidence="1 2">63.6F</strain>
    </source>
</reference>
<proteinExistence type="predicted"/>
<gene>
    <name evidence="1" type="ORF">E4K67_07880</name>
</gene>
<comment type="caution">
    <text evidence="1">The sequence shown here is derived from an EMBL/GenBank/DDBJ whole genome shotgun (WGS) entry which is preliminary data.</text>
</comment>
<dbReference type="SUPFAM" id="SSF53706">
    <property type="entry name" value="Formate dehydrogenase/DMSO reductase, domains 1-3"/>
    <property type="match status" value="1"/>
</dbReference>
<evidence type="ECO:0000313" key="2">
    <source>
        <dbReference type="Proteomes" id="UP000298460"/>
    </source>
</evidence>
<dbReference type="AlphaFoldDB" id="A0A4Z0RBG7"/>
<name>A0A4Z0RBG7_9FIRM</name>
<protein>
    <submittedName>
        <fullName evidence="1">Uncharacterized protein</fullName>
    </submittedName>
</protein>
<dbReference type="Gene3D" id="3.40.228.10">
    <property type="entry name" value="Dimethylsulfoxide Reductase, domain 2"/>
    <property type="match status" value="1"/>
</dbReference>
<dbReference type="Proteomes" id="UP000298460">
    <property type="component" value="Unassembled WGS sequence"/>
</dbReference>
<dbReference type="EMBL" id="SPQQ01000002">
    <property type="protein sequence ID" value="TGE39343.1"/>
    <property type="molecule type" value="Genomic_DNA"/>
</dbReference>
<accession>A0A4Z0RBG7</accession>